<organism evidence="1 2">
    <name type="scientific">Methyloceanibacter caenitepidi</name>
    <dbReference type="NCBI Taxonomy" id="1384459"/>
    <lineage>
        <taxon>Bacteria</taxon>
        <taxon>Pseudomonadati</taxon>
        <taxon>Pseudomonadota</taxon>
        <taxon>Alphaproteobacteria</taxon>
        <taxon>Hyphomicrobiales</taxon>
        <taxon>Hyphomicrobiaceae</taxon>
        <taxon>Methyloceanibacter</taxon>
    </lineage>
</organism>
<dbReference type="KEGG" id="mcg:GL4_2515"/>
<dbReference type="EMBL" id="AP014648">
    <property type="protein sequence ID" value="BAQ17949.1"/>
    <property type="molecule type" value="Genomic_DNA"/>
</dbReference>
<dbReference type="RefSeq" id="WP_045367954.1">
    <property type="nucleotide sequence ID" value="NZ_AP014648.1"/>
</dbReference>
<evidence type="ECO:0000313" key="1">
    <source>
        <dbReference type="EMBL" id="BAQ17949.1"/>
    </source>
</evidence>
<accession>A0A0A8K7H9</accession>
<dbReference type="Pfam" id="PF06299">
    <property type="entry name" value="DUF1045"/>
    <property type="match status" value="1"/>
</dbReference>
<dbReference type="AlphaFoldDB" id="A0A0A8K7H9"/>
<dbReference type="HOGENOM" id="CLU_1076923_0_0_5"/>
<sequence length="258" mass="28038">MLHSARHAEHGETNFGPVPAAPTHFSICYTPRPGSALAQFGRSWFGRANDGTTLQTFSASGLRGGGPGGITPTPGRYFGLHASFVAPTPLRADARLDEVRTHLAQFAANRKPIETGPLKLTRLCRSLVLQPAEQRPELDWLALQCFNAFDSYAERTDTAENEYPHLSRYQRLLLKSFGQPNVMSEYRFALRLTGPLDQRQLELVSVALRPLIADLCAGGICVDGLSLIGSTPEEANGHISGQTQGTPVRLLGRYSLAG</sequence>
<evidence type="ECO:0000313" key="2">
    <source>
        <dbReference type="Proteomes" id="UP000031643"/>
    </source>
</evidence>
<dbReference type="InterPro" id="IPR009389">
    <property type="entry name" value="DUF1045"/>
</dbReference>
<keyword evidence="2" id="KW-1185">Reference proteome</keyword>
<protein>
    <submittedName>
        <fullName evidence="1">Protein RcsF</fullName>
    </submittedName>
</protein>
<gene>
    <name evidence="1" type="ORF">GL4_2515</name>
</gene>
<name>A0A0A8K7H9_9HYPH</name>
<proteinExistence type="predicted"/>
<dbReference type="STRING" id="1384459.GL4_2515"/>
<dbReference type="Proteomes" id="UP000031643">
    <property type="component" value="Chromosome"/>
</dbReference>
<reference evidence="1 2" key="1">
    <citation type="submission" date="2014-09" db="EMBL/GenBank/DDBJ databases">
        <title>Genome sequencing of Methyloceanibacter caenitepidi Gela4.</title>
        <authorList>
            <person name="Takeuchi M."/>
            <person name="Susumu S."/>
            <person name="Kamagata Y."/>
            <person name="Oshima K."/>
            <person name="Hattori M."/>
            <person name="Iwasaki W."/>
        </authorList>
    </citation>
    <scope>NUCLEOTIDE SEQUENCE [LARGE SCALE GENOMIC DNA]</scope>
    <source>
        <strain evidence="1 2">Gela4</strain>
    </source>
</reference>